<gene>
    <name evidence="3" type="ORF">CHS0354_004291</name>
</gene>
<evidence type="ECO:0000313" key="4">
    <source>
        <dbReference type="Proteomes" id="UP001195483"/>
    </source>
</evidence>
<keyword evidence="2" id="KW-0472">Membrane</keyword>
<dbReference type="SUPFAM" id="SSF52540">
    <property type="entry name" value="P-loop containing nucleoside triphosphate hydrolases"/>
    <property type="match status" value="1"/>
</dbReference>
<feature type="transmembrane region" description="Helical" evidence="2">
    <location>
        <begin position="313"/>
        <end position="331"/>
    </location>
</feature>
<dbReference type="AlphaFoldDB" id="A0AAE0S531"/>
<dbReference type="Gene3D" id="3.40.50.300">
    <property type="entry name" value="P-loop containing nucleotide triphosphate hydrolases"/>
    <property type="match status" value="1"/>
</dbReference>
<keyword evidence="4" id="KW-1185">Reference proteome</keyword>
<comment type="caution">
    <text evidence="3">The sequence shown here is derived from an EMBL/GenBank/DDBJ whole genome shotgun (WGS) entry which is preliminary data.</text>
</comment>
<reference evidence="3" key="3">
    <citation type="submission" date="2023-05" db="EMBL/GenBank/DDBJ databases">
        <authorList>
            <person name="Smith C.H."/>
        </authorList>
    </citation>
    <scope>NUCLEOTIDE SEQUENCE</scope>
    <source>
        <strain evidence="3">CHS0354</strain>
        <tissue evidence="3">Mantle</tissue>
    </source>
</reference>
<evidence type="ECO:0000313" key="3">
    <source>
        <dbReference type="EMBL" id="KAK3585100.1"/>
    </source>
</evidence>
<reference evidence="3" key="1">
    <citation type="journal article" date="2021" name="Genome Biol. Evol.">
        <title>A High-Quality Reference Genome for a Parasitic Bivalve with Doubly Uniparental Inheritance (Bivalvia: Unionida).</title>
        <authorList>
            <person name="Smith C.H."/>
        </authorList>
    </citation>
    <scope>NUCLEOTIDE SEQUENCE</scope>
    <source>
        <strain evidence="3">CHS0354</strain>
    </source>
</reference>
<keyword evidence="2" id="KW-0812">Transmembrane</keyword>
<organism evidence="3 4">
    <name type="scientific">Potamilus streckersoni</name>
    <dbReference type="NCBI Taxonomy" id="2493646"/>
    <lineage>
        <taxon>Eukaryota</taxon>
        <taxon>Metazoa</taxon>
        <taxon>Spiralia</taxon>
        <taxon>Lophotrochozoa</taxon>
        <taxon>Mollusca</taxon>
        <taxon>Bivalvia</taxon>
        <taxon>Autobranchia</taxon>
        <taxon>Heteroconchia</taxon>
        <taxon>Palaeoheterodonta</taxon>
        <taxon>Unionida</taxon>
        <taxon>Unionoidea</taxon>
        <taxon>Unionidae</taxon>
        <taxon>Ambleminae</taxon>
        <taxon>Lampsilini</taxon>
        <taxon>Potamilus</taxon>
    </lineage>
</organism>
<keyword evidence="2" id="KW-1133">Transmembrane helix</keyword>
<name>A0AAE0S531_9BIVA</name>
<evidence type="ECO:0000256" key="1">
    <source>
        <dbReference type="SAM" id="MobiDB-lite"/>
    </source>
</evidence>
<dbReference type="InterPro" id="IPR027417">
    <property type="entry name" value="P-loop_NTPase"/>
</dbReference>
<feature type="region of interest" description="Disordered" evidence="1">
    <location>
        <begin position="1"/>
        <end position="20"/>
    </location>
</feature>
<proteinExistence type="predicted"/>
<dbReference type="Proteomes" id="UP001195483">
    <property type="component" value="Unassembled WGS sequence"/>
</dbReference>
<protein>
    <submittedName>
        <fullName evidence="3">Uncharacterized protein</fullName>
    </submittedName>
</protein>
<evidence type="ECO:0000256" key="2">
    <source>
        <dbReference type="SAM" id="Phobius"/>
    </source>
</evidence>
<accession>A0AAE0S531</accession>
<reference evidence="3" key="2">
    <citation type="journal article" date="2021" name="Genome Biol. Evol.">
        <title>Developing a high-quality reference genome for a parasitic bivalve with doubly uniparental inheritance (Bivalvia: Unionida).</title>
        <authorList>
            <person name="Smith C.H."/>
        </authorList>
    </citation>
    <scope>NUCLEOTIDE SEQUENCE</scope>
    <source>
        <strain evidence="3">CHS0354</strain>
        <tissue evidence="3">Mantle</tissue>
    </source>
</reference>
<dbReference type="EMBL" id="JAEAOA010000324">
    <property type="protein sequence ID" value="KAK3585100.1"/>
    <property type="molecule type" value="Genomic_DNA"/>
</dbReference>
<sequence>MDTKHEHMMPTNSETIGLPSAGKSSLINSLATLIHGKHLPVASVGQGVQQTHTYGKPRYSHFGLTEDHLQVSPNAETARIIHPYLPNLDDFIGLSDQNTPEIKEVLSLKMFGYLKPGIQATALFKTQTDYGVGSLRSWYTQPREEWKTDVIIFVHNVAVTTIPKALIACVLEVMKPKDTLRPVEIDLFVVLTNFDKVKRDEVSKDTLEFVENDIANSFGFHGFKGYKLFKVANWCDSVGIPNSSADNRFEWDETGVYLNNQLLKLLRSMSIPKAEHEPIDELTRLQQLWFQIYKFLRVMAVWVRVHLDAYENISMILFGVFIVFVVCVLLLR</sequence>